<dbReference type="EC" id="2.7.11.1" evidence="2"/>
<dbReference type="FunFam" id="1.10.510.10:FF:000833">
    <property type="entry name" value="AGC family protein kinase"/>
    <property type="match status" value="1"/>
</dbReference>
<feature type="compositionally biased region" description="Polar residues" evidence="11">
    <location>
        <begin position="102"/>
        <end position="115"/>
    </location>
</feature>
<reference evidence="13" key="2">
    <citation type="submission" date="2020-11" db="EMBL/GenBank/DDBJ databases">
        <authorList>
            <consortium name="DOE Joint Genome Institute"/>
            <person name="Kuo A."/>
            <person name="Miyauchi S."/>
            <person name="Kiss E."/>
            <person name="Drula E."/>
            <person name="Kohler A."/>
            <person name="Sanchez-Garcia M."/>
            <person name="Andreopoulos B."/>
            <person name="Barry K.W."/>
            <person name="Bonito G."/>
            <person name="Buee M."/>
            <person name="Carver A."/>
            <person name="Chen C."/>
            <person name="Cichocki N."/>
            <person name="Clum A."/>
            <person name="Culley D."/>
            <person name="Crous P.W."/>
            <person name="Fauchery L."/>
            <person name="Girlanda M."/>
            <person name="Hayes R."/>
            <person name="Keri Z."/>
            <person name="Labutti K."/>
            <person name="Lipzen A."/>
            <person name="Lombard V."/>
            <person name="Magnuson J."/>
            <person name="Maillard F."/>
            <person name="Morin E."/>
            <person name="Murat C."/>
            <person name="Nolan M."/>
            <person name="Ohm R."/>
            <person name="Pangilinan J."/>
            <person name="Pereira M."/>
            <person name="Perotto S."/>
            <person name="Peter M."/>
            <person name="Riley R."/>
            <person name="Sitrit Y."/>
            <person name="Stielow B."/>
            <person name="Szollosi G."/>
            <person name="Zifcakova L."/>
            <person name="Stursova M."/>
            <person name="Spatafora J.W."/>
            <person name="Tedersoo L."/>
            <person name="Vaario L.-M."/>
            <person name="Yamada A."/>
            <person name="Yan M."/>
            <person name="Wang P."/>
            <person name="Xu J."/>
            <person name="Bruns T."/>
            <person name="Baldrian P."/>
            <person name="Vilgalys R."/>
            <person name="Henrissat B."/>
            <person name="Grigoriev I.V."/>
            <person name="Hibbett D."/>
            <person name="Nagy L.G."/>
            <person name="Martin F.M."/>
        </authorList>
    </citation>
    <scope>NUCLEOTIDE SEQUENCE</scope>
    <source>
        <strain evidence="13">UH-Tt-Lm1</strain>
    </source>
</reference>
<name>A0A9P6HUU8_9AGAM</name>
<feature type="region of interest" description="Disordered" evidence="11">
    <location>
        <begin position="637"/>
        <end position="665"/>
    </location>
</feature>
<dbReference type="GO" id="GO:0005524">
    <property type="term" value="F:ATP binding"/>
    <property type="evidence" value="ECO:0007669"/>
    <property type="project" value="UniProtKB-UniRule"/>
</dbReference>
<evidence type="ECO:0000256" key="4">
    <source>
        <dbReference type="ARBA" id="ARBA00022679"/>
    </source>
</evidence>
<evidence type="ECO:0000256" key="11">
    <source>
        <dbReference type="SAM" id="MobiDB-lite"/>
    </source>
</evidence>
<organism evidence="13 14">
    <name type="scientific">Thelephora terrestris</name>
    <dbReference type="NCBI Taxonomy" id="56493"/>
    <lineage>
        <taxon>Eukaryota</taxon>
        <taxon>Fungi</taxon>
        <taxon>Dikarya</taxon>
        <taxon>Basidiomycota</taxon>
        <taxon>Agaricomycotina</taxon>
        <taxon>Agaricomycetes</taxon>
        <taxon>Thelephorales</taxon>
        <taxon>Thelephoraceae</taxon>
        <taxon>Thelephora</taxon>
    </lineage>
</organism>
<feature type="compositionally biased region" description="Basic and acidic residues" evidence="11">
    <location>
        <begin position="637"/>
        <end position="659"/>
    </location>
</feature>
<dbReference type="PANTHER" id="PTHR24356:SF163">
    <property type="entry name" value="3-PHOSPHOINOSITIDE-DEPENDENT PROTEIN KINASE 1-RELATED"/>
    <property type="match status" value="1"/>
</dbReference>
<dbReference type="InterPro" id="IPR017441">
    <property type="entry name" value="Protein_kinase_ATP_BS"/>
</dbReference>
<evidence type="ECO:0000313" key="13">
    <source>
        <dbReference type="EMBL" id="KAF9793402.1"/>
    </source>
</evidence>
<evidence type="ECO:0000256" key="9">
    <source>
        <dbReference type="ARBA" id="ARBA00048679"/>
    </source>
</evidence>
<evidence type="ECO:0000256" key="5">
    <source>
        <dbReference type="ARBA" id="ARBA00022741"/>
    </source>
</evidence>
<keyword evidence="6 13" id="KW-0418">Kinase</keyword>
<dbReference type="Gene3D" id="1.10.510.10">
    <property type="entry name" value="Transferase(Phosphotransferase) domain 1"/>
    <property type="match status" value="1"/>
</dbReference>
<dbReference type="PROSITE" id="PS50011">
    <property type="entry name" value="PROTEIN_KINASE_DOM"/>
    <property type="match status" value="1"/>
</dbReference>
<dbReference type="InterPro" id="IPR000719">
    <property type="entry name" value="Prot_kinase_dom"/>
</dbReference>
<dbReference type="GO" id="GO:0004674">
    <property type="term" value="F:protein serine/threonine kinase activity"/>
    <property type="evidence" value="ECO:0007669"/>
    <property type="project" value="UniProtKB-KW"/>
</dbReference>
<evidence type="ECO:0000256" key="2">
    <source>
        <dbReference type="ARBA" id="ARBA00012513"/>
    </source>
</evidence>
<comment type="catalytic activity">
    <reaction evidence="9">
        <text>L-seryl-[protein] + ATP = O-phospho-L-seryl-[protein] + ADP + H(+)</text>
        <dbReference type="Rhea" id="RHEA:17989"/>
        <dbReference type="Rhea" id="RHEA-COMP:9863"/>
        <dbReference type="Rhea" id="RHEA-COMP:11604"/>
        <dbReference type="ChEBI" id="CHEBI:15378"/>
        <dbReference type="ChEBI" id="CHEBI:29999"/>
        <dbReference type="ChEBI" id="CHEBI:30616"/>
        <dbReference type="ChEBI" id="CHEBI:83421"/>
        <dbReference type="ChEBI" id="CHEBI:456216"/>
        <dbReference type="EC" id="2.7.11.1"/>
    </reaction>
</comment>
<comment type="caution">
    <text evidence="13">The sequence shown here is derived from an EMBL/GenBank/DDBJ whole genome shotgun (WGS) entry which is preliminary data.</text>
</comment>
<feature type="region of interest" description="Disordered" evidence="11">
    <location>
        <begin position="436"/>
        <end position="515"/>
    </location>
</feature>
<proteinExistence type="inferred from homology"/>
<feature type="region of interest" description="Disordered" evidence="11">
    <location>
        <begin position="1"/>
        <end position="116"/>
    </location>
</feature>
<feature type="compositionally biased region" description="Low complexity" evidence="11">
    <location>
        <begin position="56"/>
        <end position="75"/>
    </location>
</feature>
<dbReference type="SMART" id="SM00220">
    <property type="entry name" value="S_TKc"/>
    <property type="match status" value="1"/>
</dbReference>
<dbReference type="PROSITE" id="PS00107">
    <property type="entry name" value="PROTEIN_KINASE_ATP"/>
    <property type="match status" value="1"/>
</dbReference>
<gene>
    <name evidence="13" type="ORF">BJ322DRAFT_997069</name>
</gene>
<evidence type="ECO:0000256" key="3">
    <source>
        <dbReference type="ARBA" id="ARBA00022527"/>
    </source>
</evidence>
<feature type="compositionally biased region" description="Polar residues" evidence="11">
    <location>
        <begin position="454"/>
        <end position="463"/>
    </location>
</feature>
<dbReference type="InterPro" id="IPR011009">
    <property type="entry name" value="Kinase-like_dom_sf"/>
</dbReference>
<evidence type="ECO:0000259" key="12">
    <source>
        <dbReference type="PROSITE" id="PS50011"/>
    </source>
</evidence>
<dbReference type="Proteomes" id="UP000736335">
    <property type="component" value="Unassembled WGS sequence"/>
</dbReference>
<keyword evidence="5 10" id="KW-0547">Nucleotide-binding</keyword>
<dbReference type="CDD" id="cd05581">
    <property type="entry name" value="STKc_PDK1"/>
    <property type="match status" value="1"/>
</dbReference>
<dbReference type="AlphaFoldDB" id="A0A9P6HUU8"/>
<evidence type="ECO:0000256" key="10">
    <source>
        <dbReference type="PROSITE-ProRule" id="PRU10141"/>
    </source>
</evidence>
<feature type="binding site" evidence="10">
    <location>
        <position position="152"/>
    </location>
    <ligand>
        <name>ATP</name>
        <dbReference type="ChEBI" id="CHEBI:30616"/>
    </ligand>
</feature>
<evidence type="ECO:0000256" key="8">
    <source>
        <dbReference type="ARBA" id="ARBA00047899"/>
    </source>
</evidence>
<comment type="similarity">
    <text evidence="1">Belongs to the protein kinase superfamily. AGC Ser/Thr protein kinase family. PDPK1 subfamily.</text>
</comment>
<dbReference type="InterPro" id="IPR008271">
    <property type="entry name" value="Ser/Thr_kinase_AS"/>
</dbReference>
<reference evidence="13" key="1">
    <citation type="journal article" date="2020" name="Nat. Commun.">
        <title>Large-scale genome sequencing of mycorrhizal fungi provides insights into the early evolution of symbiotic traits.</title>
        <authorList>
            <person name="Miyauchi S."/>
            <person name="Kiss E."/>
            <person name="Kuo A."/>
            <person name="Drula E."/>
            <person name="Kohler A."/>
            <person name="Sanchez-Garcia M."/>
            <person name="Morin E."/>
            <person name="Andreopoulos B."/>
            <person name="Barry K.W."/>
            <person name="Bonito G."/>
            <person name="Buee M."/>
            <person name="Carver A."/>
            <person name="Chen C."/>
            <person name="Cichocki N."/>
            <person name="Clum A."/>
            <person name="Culley D."/>
            <person name="Crous P.W."/>
            <person name="Fauchery L."/>
            <person name="Girlanda M."/>
            <person name="Hayes R.D."/>
            <person name="Keri Z."/>
            <person name="LaButti K."/>
            <person name="Lipzen A."/>
            <person name="Lombard V."/>
            <person name="Magnuson J."/>
            <person name="Maillard F."/>
            <person name="Murat C."/>
            <person name="Nolan M."/>
            <person name="Ohm R.A."/>
            <person name="Pangilinan J."/>
            <person name="Pereira M.F."/>
            <person name="Perotto S."/>
            <person name="Peter M."/>
            <person name="Pfister S."/>
            <person name="Riley R."/>
            <person name="Sitrit Y."/>
            <person name="Stielow J.B."/>
            <person name="Szollosi G."/>
            <person name="Zifcakova L."/>
            <person name="Stursova M."/>
            <person name="Spatafora J.W."/>
            <person name="Tedersoo L."/>
            <person name="Vaario L.M."/>
            <person name="Yamada A."/>
            <person name="Yan M."/>
            <person name="Wang P."/>
            <person name="Xu J."/>
            <person name="Bruns T."/>
            <person name="Baldrian P."/>
            <person name="Vilgalys R."/>
            <person name="Dunand C."/>
            <person name="Henrissat B."/>
            <person name="Grigoriev I.V."/>
            <person name="Hibbett D."/>
            <person name="Nagy L.G."/>
            <person name="Martin F.M."/>
        </authorList>
    </citation>
    <scope>NUCLEOTIDE SEQUENCE</scope>
    <source>
        <strain evidence="13">UH-Tt-Lm1</strain>
    </source>
</reference>
<dbReference type="GO" id="GO:0035556">
    <property type="term" value="P:intracellular signal transduction"/>
    <property type="evidence" value="ECO:0007669"/>
    <property type="project" value="TreeGrafter"/>
</dbReference>
<accession>A0A9P6HUU8</accession>
<keyword evidence="4" id="KW-0808">Transferase</keyword>
<keyword evidence="7 10" id="KW-0067">ATP-binding</keyword>
<keyword evidence="3" id="KW-0723">Serine/threonine-protein kinase</keyword>
<dbReference type="Gene3D" id="3.30.200.20">
    <property type="entry name" value="Phosphorylase Kinase, domain 1"/>
    <property type="match status" value="1"/>
</dbReference>
<dbReference type="EMBL" id="WIUZ02000001">
    <property type="protein sequence ID" value="KAF9793402.1"/>
    <property type="molecule type" value="Genomic_DNA"/>
</dbReference>
<dbReference type="OrthoDB" id="347657at2759"/>
<dbReference type="PROSITE" id="PS00108">
    <property type="entry name" value="PROTEIN_KINASE_ST"/>
    <property type="match status" value="1"/>
</dbReference>
<feature type="domain" description="Protein kinase" evidence="12">
    <location>
        <begin position="123"/>
        <end position="386"/>
    </location>
</feature>
<evidence type="ECO:0000256" key="1">
    <source>
        <dbReference type="ARBA" id="ARBA00010006"/>
    </source>
</evidence>
<sequence length="723" mass="79726">MLQIQLTQPSPDPSAATTPTLADLSRNASVISTGSSSSSSSSLVMPVRPRPIRTFSSPRSRSPNAPATPRASRPPQYLSKELGIPDPEEDPRLSPSRGIQPRAQSTTRSRTNSINGRFGADDFNFGDILGEGSYSTVMQATHRVTKQEYAIKVLDKGHLARNNKLQTALIEKNTLVKLGAGHPGIVKLHWTFQDEYSLFFVLDLARNGELQSRISKMGSLSVECSRYYAAQIVDALDYMHSKGVIHRDLKPENLLLDDNFRLKITDFGTGKILDSDVQTAKTFVGTAQYVAPELLENNETSRSSDLWALGCIVYQMIAGRFAFHGLSEYLTWQKVKALDYTCPDGFDEQAKALVQKLLVKSPTERLGAGEQGSSNDMKALKAHPFFKQIDWATLWTALAPTLEPGLVKKEPKPANDHWKDVGYDWDHVVTFPRSHDEIPWVGEEDEGELDQRTENGYNSSSSAAMGEETEMDDSSNTSGDAEDKQEIELVPPHRQQQADPDILPASKPIPVPAPPVQQDLFATGSTTSSSEGSPIEKLGAALEAALRGRNRNQTLQENGLVGPNWSSILLTGEEMQFQSLVSTSSLKRRPSRLLSIATKKKPKTRLLILTNNRLLCVKIKKGGKVLAIRGEWTITSGKERSSSGKLKPDKEKEKKKGKDNGNQTVISVEQKGEKEFVVMTVCQIPLIRTSCDSPPLVRRQSLFHSRLRTRPCGRSGCPISGVR</sequence>
<evidence type="ECO:0000256" key="6">
    <source>
        <dbReference type="ARBA" id="ARBA00022777"/>
    </source>
</evidence>
<evidence type="ECO:0000256" key="7">
    <source>
        <dbReference type="ARBA" id="ARBA00022840"/>
    </source>
</evidence>
<dbReference type="PANTHER" id="PTHR24356">
    <property type="entry name" value="SERINE/THREONINE-PROTEIN KINASE"/>
    <property type="match status" value="1"/>
</dbReference>
<dbReference type="InterPro" id="IPR050236">
    <property type="entry name" value="Ser_Thr_kinase_AGC"/>
</dbReference>
<dbReference type="InterPro" id="IPR039046">
    <property type="entry name" value="PDPK1"/>
</dbReference>
<feature type="compositionally biased region" description="Low complexity" evidence="11">
    <location>
        <begin position="13"/>
        <end position="25"/>
    </location>
</feature>
<protein>
    <recommendedName>
        <fullName evidence="2">non-specific serine/threonine protein kinase</fullName>
        <ecNumber evidence="2">2.7.11.1</ecNumber>
    </recommendedName>
</protein>
<dbReference type="SUPFAM" id="SSF56112">
    <property type="entry name" value="Protein kinase-like (PK-like)"/>
    <property type="match status" value="1"/>
</dbReference>
<dbReference type="Pfam" id="PF00069">
    <property type="entry name" value="Pkinase"/>
    <property type="match status" value="1"/>
</dbReference>
<evidence type="ECO:0000313" key="14">
    <source>
        <dbReference type="Proteomes" id="UP000736335"/>
    </source>
</evidence>
<keyword evidence="14" id="KW-1185">Reference proteome</keyword>
<comment type="catalytic activity">
    <reaction evidence="8">
        <text>L-threonyl-[protein] + ATP = O-phospho-L-threonyl-[protein] + ADP + H(+)</text>
        <dbReference type="Rhea" id="RHEA:46608"/>
        <dbReference type="Rhea" id="RHEA-COMP:11060"/>
        <dbReference type="Rhea" id="RHEA-COMP:11605"/>
        <dbReference type="ChEBI" id="CHEBI:15378"/>
        <dbReference type="ChEBI" id="CHEBI:30013"/>
        <dbReference type="ChEBI" id="CHEBI:30616"/>
        <dbReference type="ChEBI" id="CHEBI:61977"/>
        <dbReference type="ChEBI" id="CHEBI:456216"/>
        <dbReference type="EC" id="2.7.11.1"/>
    </reaction>
</comment>